<name>A0ABU7QRZ7_AVIPA</name>
<dbReference type="Proteomes" id="UP001352533">
    <property type="component" value="Unassembled WGS sequence"/>
</dbReference>
<organism evidence="4 5">
    <name type="scientific">Avibacterium paragallinarum</name>
    <name type="common">Haemophilus gallinarum</name>
    <dbReference type="NCBI Taxonomy" id="728"/>
    <lineage>
        <taxon>Bacteria</taxon>
        <taxon>Pseudomonadati</taxon>
        <taxon>Pseudomonadota</taxon>
        <taxon>Gammaproteobacteria</taxon>
        <taxon>Pasteurellales</taxon>
        <taxon>Pasteurellaceae</taxon>
        <taxon>Avibacterium</taxon>
    </lineage>
</organism>
<reference evidence="4 5" key="1">
    <citation type="journal article" date="2022" name="Front. Microbiol.">
        <title>Commensal bacteria contribute to the growth of multidrug-resistant Avibacterium paragallinarum in chickens.</title>
        <authorList>
            <person name="Zhu J."/>
            <person name="Chen Y."/>
            <person name="Wu Y."/>
            <person name="Wang Y."/>
            <person name="Zhu K."/>
        </authorList>
    </citation>
    <scope>NUCLEOTIDE SEQUENCE [LARGE SCALE GENOMIC DNA]</scope>
    <source>
        <strain evidence="4 5">AV12</strain>
    </source>
</reference>
<dbReference type="Gene3D" id="3.30.160.390">
    <property type="entry name" value="Integrase, DNA-binding domain"/>
    <property type="match status" value="1"/>
</dbReference>
<evidence type="ECO:0000313" key="4">
    <source>
        <dbReference type="EMBL" id="MEE6113387.1"/>
    </source>
</evidence>
<evidence type="ECO:0000313" key="5">
    <source>
        <dbReference type="Proteomes" id="UP001352533"/>
    </source>
</evidence>
<dbReference type="PANTHER" id="PTHR30629:SF6">
    <property type="entry name" value="PROPHAGE INTEGRASE INTA-RELATED"/>
    <property type="match status" value="1"/>
</dbReference>
<dbReference type="InterPro" id="IPR050808">
    <property type="entry name" value="Phage_Integrase"/>
</dbReference>
<protein>
    <submittedName>
        <fullName evidence="4">Integrase arm-type DNA-binding domain-containing protein</fullName>
    </submittedName>
</protein>
<feature type="domain" description="Integrase DNA-binding" evidence="3">
    <location>
        <begin position="8"/>
        <end position="75"/>
    </location>
</feature>
<dbReference type="GO" id="GO:0003677">
    <property type="term" value="F:DNA binding"/>
    <property type="evidence" value="ECO:0007669"/>
    <property type="project" value="UniProtKB-KW"/>
</dbReference>
<comment type="similarity">
    <text evidence="1">Belongs to the 'phage' integrase family.</text>
</comment>
<comment type="caution">
    <text evidence="4">The sequence shown here is derived from an EMBL/GenBank/DDBJ whole genome shotgun (WGS) entry which is preliminary data.</text>
</comment>
<keyword evidence="5" id="KW-1185">Reference proteome</keyword>
<keyword evidence="2" id="KW-0229">DNA integration</keyword>
<dbReference type="RefSeq" id="WP_194751784.1">
    <property type="nucleotide sequence ID" value="NZ_JACEWB010000022.1"/>
</dbReference>
<proteinExistence type="inferred from homology"/>
<accession>A0ABU7QRZ7</accession>
<dbReference type="Pfam" id="PF13356">
    <property type="entry name" value="Arm-DNA-bind_3"/>
    <property type="match status" value="1"/>
</dbReference>
<evidence type="ECO:0000259" key="3">
    <source>
        <dbReference type="Pfam" id="PF13356"/>
    </source>
</evidence>
<dbReference type="InterPro" id="IPR025166">
    <property type="entry name" value="Integrase_DNA_bind_dom"/>
</dbReference>
<dbReference type="EMBL" id="JAMDKS010000022">
    <property type="protein sequence ID" value="MEE6113387.1"/>
    <property type="molecule type" value="Genomic_DNA"/>
</dbReference>
<sequence>MARKTQQLTDTQIRKARADNKEITLSDGNGLFIVVALSQSKIWHFKYTNPRTKKRTKKTIGRYPTITLAQARAKVTLFAFCCTFA</sequence>
<dbReference type="PANTHER" id="PTHR30629">
    <property type="entry name" value="PROPHAGE INTEGRASE"/>
    <property type="match status" value="1"/>
</dbReference>
<gene>
    <name evidence="4" type="ORF">M5S25_09315</name>
</gene>
<dbReference type="InterPro" id="IPR038488">
    <property type="entry name" value="Integrase_DNA-bd_sf"/>
</dbReference>
<evidence type="ECO:0000256" key="2">
    <source>
        <dbReference type="ARBA" id="ARBA00022908"/>
    </source>
</evidence>
<evidence type="ECO:0000256" key="1">
    <source>
        <dbReference type="ARBA" id="ARBA00008857"/>
    </source>
</evidence>
<keyword evidence="4" id="KW-0238">DNA-binding</keyword>